<reference evidence="2" key="1">
    <citation type="submission" date="2015-01" db="EMBL/GenBank/DDBJ databases">
        <title>The Genome Sequence of Cryptococcus gattii CA1280.</title>
        <authorList>
            <consortium name="The Broad Institute Genomics Platform"/>
            <person name="Cuomo C."/>
            <person name="Litvintseva A."/>
            <person name="Chen Y."/>
            <person name="Heitman J."/>
            <person name="Sun S."/>
            <person name="Springer D."/>
            <person name="Dromer F."/>
            <person name="Young S."/>
            <person name="Zeng Q."/>
            <person name="Gargeya S."/>
            <person name="Abouelleil A."/>
            <person name="Alvarado L."/>
            <person name="Chapman S.B."/>
            <person name="Gainer-Dewar J."/>
            <person name="Goldberg J."/>
            <person name="Griggs A."/>
            <person name="Gujja S."/>
            <person name="Hansen M."/>
            <person name="Howarth C."/>
            <person name="Imamovic A."/>
            <person name="Larimer J."/>
            <person name="Murphy C."/>
            <person name="Naylor J."/>
            <person name="Pearson M."/>
            <person name="Priest M."/>
            <person name="Roberts A."/>
            <person name="Saif S."/>
            <person name="Shea T."/>
            <person name="Sykes S."/>
            <person name="Wortman J."/>
            <person name="Nusbaum C."/>
            <person name="Birren B."/>
        </authorList>
    </citation>
    <scope>NUCLEOTIDE SEQUENCE [LARGE SCALE GENOMIC DNA]</scope>
    <source>
        <strain evidence="2">CA1280</strain>
    </source>
</reference>
<gene>
    <name evidence="2" type="ORF">I312_06788</name>
</gene>
<dbReference type="AlphaFoldDB" id="A0A0D0TCV1"/>
<sequence length="185" mass="19974">MKGLKKAMNLSRTKSSEKSKSPNPPAHKQSAVSPGPSSPAVNSPSRQASDAPAFQGGTPITPRRSPINDKTSPAPPLVVISGAPQPPPINSEMPSDPIPHSPHGRYGSPERTLGPDGQPTPPKVGQMNRLRGPKDTIPAVGKTPRKQRSSRFYVTEKVEIEKLPSFAGMFLFYMLFVLSKTDWYP</sequence>
<dbReference type="EMBL" id="KN848034">
    <property type="protein sequence ID" value="KIR44007.1"/>
    <property type="molecule type" value="Genomic_DNA"/>
</dbReference>
<evidence type="ECO:0000256" key="1">
    <source>
        <dbReference type="SAM" id="MobiDB-lite"/>
    </source>
</evidence>
<name>A0A0D0TCV1_CRYGA</name>
<proteinExistence type="predicted"/>
<organism evidence="2">
    <name type="scientific">Cryptococcus bacillisporus CA1280</name>
    <dbReference type="NCBI Taxonomy" id="1296109"/>
    <lineage>
        <taxon>Eukaryota</taxon>
        <taxon>Fungi</taxon>
        <taxon>Dikarya</taxon>
        <taxon>Basidiomycota</taxon>
        <taxon>Agaricomycotina</taxon>
        <taxon>Tremellomycetes</taxon>
        <taxon>Tremellales</taxon>
        <taxon>Cryptococcaceae</taxon>
        <taxon>Cryptococcus</taxon>
        <taxon>Cryptococcus gattii species complex</taxon>
    </lineage>
</organism>
<protein>
    <submittedName>
        <fullName evidence="2">Uncharacterized protein</fullName>
    </submittedName>
</protein>
<dbReference type="OrthoDB" id="10264446at2759"/>
<feature type="region of interest" description="Disordered" evidence="1">
    <location>
        <begin position="1"/>
        <end position="149"/>
    </location>
</feature>
<feature type="compositionally biased region" description="Low complexity" evidence="1">
    <location>
        <begin position="30"/>
        <end position="45"/>
    </location>
</feature>
<evidence type="ECO:0000313" key="2">
    <source>
        <dbReference type="EMBL" id="KIR44007.1"/>
    </source>
</evidence>
<accession>A0A0D0TCV1</accession>
<dbReference type="HOGENOM" id="CLU_1468103_0_0_1"/>